<organism evidence="2 3">
    <name type="scientific">Danionella cerebrum</name>
    <dbReference type="NCBI Taxonomy" id="2873325"/>
    <lineage>
        <taxon>Eukaryota</taxon>
        <taxon>Metazoa</taxon>
        <taxon>Chordata</taxon>
        <taxon>Craniata</taxon>
        <taxon>Vertebrata</taxon>
        <taxon>Euteleostomi</taxon>
        <taxon>Actinopterygii</taxon>
        <taxon>Neopterygii</taxon>
        <taxon>Teleostei</taxon>
        <taxon>Ostariophysi</taxon>
        <taxon>Cypriniformes</taxon>
        <taxon>Danionidae</taxon>
        <taxon>Danioninae</taxon>
        <taxon>Danionella</taxon>
    </lineage>
</organism>
<feature type="region of interest" description="Disordered" evidence="1">
    <location>
        <begin position="1"/>
        <end position="31"/>
    </location>
</feature>
<accession>A0A553QRN4</accession>
<dbReference type="Proteomes" id="UP000316079">
    <property type="component" value="Unassembled WGS sequence"/>
</dbReference>
<dbReference type="STRING" id="623744.A0A553QRN4"/>
<name>A0A553QRN4_9TELE</name>
<gene>
    <name evidence="2" type="ORF">DNTS_028996</name>
</gene>
<evidence type="ECO:0000256" key="1">
    <source>
        <dbReference type="SAM" id="MobiDB-lite"/>
    </source>
</evidence>
<evidence type="ECO:0000313" key="3">
    <source>
        <dbReference type="Proteomes" id="UP000316079"/>
    </source>
</evidence>
<dbReference type="EMBL" id="SRMA01025616">
    <property type="protein sequence ID" value="TRY92428.1"/>
    <property type="molecule type" value="Genomic_DNA"/>
</dbReference>
<reference evidence="2 3" key="1">
    <citation type="journal article" date="2019" name="Sci. Data">
        <title>Hybrid genome assembly and annotation of Danionella translucida.</title>
        <authorList>
            <person name="Kadobianskyi M."/>
            <person name="Schulze L."/>
            <person name="Schuelke M."/>
            <person name="Judkewitz B."/>
        </authorList>
    </citation>
    <scope>NUCLEOTIDE SEQUENCE [LARGE SCALE GENOMIC DNA]</scope>
    <source>
        <strain evidence="2 3">Bolton</strain>
    </source>
</reference>
<evidence type="ECO:0000313" key="2">
    <source>
        <dbReference type="EMBL" id="TRY92428.1"/>
    </source>
</evidence>
<dbReference type="AlphaFoldDB" id="A0A553QRN4"/>
<proteinExistence type="predicted"/>
<keyword evidence="3" id="KW-1185">Reference proteome</keyword>
<sequence>METLPEEQSKAEAHHLPPPIPGLLPPREDPIPDIKGKIQTKAISSFIKSRIAESPGNSVRFFHALISPNVRFPRKHIQDVDSRAGLLPSLHICPLLQKHDIVAQLKTREGANAPSSVLRDLERAVALLLLLKLPLDLCSPPGCGLNGRLGALSQEPPFHSLVVLALELLVALDPLLCVAEATLLQFAHQFWVDGDLFGSNGVQVSHTLHVTPGGRHVQRSDWLNGAWHGGDQPVALLRCYGGPGCFDSGRKLLQSVGSCVSQRSLHNIPQILYGVQLRRVEHHPAQALLPLVLVQKWLDLGNTAPVAHFLHTPVHGVSGCFYSKLIHCFRRSPNVWNRSFSTIFLRVRSPLVIVQHFLPNFFLHTDFPLRRPDTALWEQPIRSEISFCVLPSCPTSAPLESESVSVSQGCSFQKIGKYQNIMAAANRSSDEAEMRIKFFVAYNIAKEELPFTKFKSEIILMKKNGLNVNPTYSNDVARPQFIEVIADTLKKKTAVQIVNSAYMEFLIDGDTYIATKEFVIVYSRVLRKGRPTNILLNTLRSSMLMPKSNVQPHLTFDKLWAIGGSRRKRDFQGSFAAANHPHLIRARTKHANQTVQIQQSEEEIRYRGTAKCNPDNETKKTHMFDSPPAHDDPQRLQVPELRGPQRRRHRVLVRCVELLARRILQQEQVPVSSRPVEFVVHGGGCTLSVSLIWRVSRALGTRPSSLEHLTVRHTLHGCYARGRYGRSCRTVLPVPLPAANLSRETLPFLELIWAGEDLAEQRMEPENALEVVKYKGRGLPRAGSWLSMA</sequence>
<protein>
    <submittedName>
        <fullName evidence="2">Uncharacterized protein</fullName>
    </submittedName>
</protein>
<dbReference type="PANTHER" id="PTHR46880:SF5">
    <property type="entry name" value="DUF4371 DOMAIN-CONTAINING PROTEIN"/>
    <property type="match status" value="1"/>
</dbReference>
<dbReference type="PANTHER" id="PTHR46880">
    <property type="entry name" value="RAS-ASSOCIATING DOMAIN-CONTAINING PROTEIN"/>
    <property type="match status" value="1"/>
</dbReference>
<dbReference type="OrthoDB" id="8620657at2759"/>
<comment type="caution">
    <text evidence="2">The sequence shown here is derived from an EMBL/GenBank/DDBJ whole genome shotgun (WGS) entry which is preliminary data.</text>
</comment>